<dbReference type="EMBL" id="BMVG01000007">
    <property type="protein sequence ID" value="GHE04621.1"/>
    <property type="molecule type" value="Genomic_DNA"/>
</dbReference>
<sequence>MSSAGLCSLIRPILPHRTDSAARAAKYGPLAPGRRFRQTVRPRIRTLMPPCAGGACHHRAGGDW</sequence>
<dbReference type="Proteomes" id="UP000655443">
    <property type="component" value="Unassembled WGS sequence"/>
</dbReference>
<evidence type="ECO:0000313" key="2">
    <source>
        <dbReference type="Proteomes" id="UP000655443"/>
    </source>
</evidence>
<comment type="caution">
    <text evidence="1">The sequence shown here is derived from an EMBL/GenBank/DDBJ whole genome shotgun (WGS) entry which is preliminary data.</text>
</comment>
<reference evidence="1" key="1">
    <citation type="journal article" date="2014" name="Int. J. Syst. Evol. Microbiol.">
        <title>Complete genome sequence of Corynebacterium casei LMG S-19264T (=DSM 44701T), isolated from a smear-ripened cheese.</title>
        <authorList>
            <consortium name="US DOE Joint Genome Institute (JGI-PGF)"/>
            <person name="Walter F."/>
            <person name="Albersmeier A."/>
            <person name="Kalinowski J."/>
            <person name="Ruckert C."/>
        </authorList>
    </citation>
    <scope>NUCLEOTIDE SEQUENCE</scope>
    <source>
        <strain evidence="1">JCM 4714</strain>
    </source>
</reference>
<dbReference type="AlphaFoldDB" id="A0A918YIV9"/>
<accession>A0A918YIV9</accession>
<evidence type="ECO:0000313" key="1">
    <source>
        <dbReference type="EMBL" id="GHE04621.1"/>
    </source>
</evidence>
<proteinExistence type="predicted"/>
<reference evidence="1" key="2">
    <citation type="submission" date="2020-09" db="EMBL/GenBank/DDBJ databases">
        <authorList>
            <person name="Sun Q."/>
            <person name="Ohkuma M."/>
        </authorList>
    </citation>
    <scope>NUCLEOTIDE SEQUENCE</scope>
    <source>
        <strain evidence="1">JCM 4714</strain>
    </source>
</reference>
<organism evidence="1 2">
    <name type="scientific">Streptomyces alanosinicus</name>
    <dbReference type="NCBI Taxonomy" id="68171"/>
    <lineage>
        <taxon>Bacteria</taxon>
        <taxon>Bacillati</taxon>
        <taxon>Actinomycetota</taxon>
        <taxon>Actinomycetes</taxon>
        <taxon>Kitasatosporales</taxon>
        <taxon>Streptomycetaceae</taxon>
        <taxon>Streptomyces</taxon>
    </lineage>
</organism>
<protein>
    <submittedName>
        <fullName evidence="1">Uncharacterized protein</fullName>
    </submittedName>
</protein>
<name>A0A918YIV9_9ACTN</name>
<keyword evidence="2" id="KW-1185">Reference proteome</keyword>
<gene>
    <name evidence="1" type="ORF">GCM10010339_36990</name>
</gene>